<evidence type="ECO:0000256" key="1">
    <source>
        <dbReference type="ARBA" id="ARBA00022741"/>
    </source>
</evidence>
<dbReference type="Pfam" id="PF06479">
    <property type="entry name" value="Ribonuc_2-5A"/>
    <property type="match status" value="1"/>
</dbReference>
<keyword evidence="1" id="KW-0547">Nucleotide-binding</keyword>
<sequence>MDFFTELSNIAFYVKAAFQNSKFIKSLNGAKVCSGTWKRVIDPHIAPIILQGNVNYNDDVVDLLRLVRNKWAHKYEVKKDMKAALPNPPRLELYFITKFPCLLLATYKVAFSYVSADPSFKRFFGRNYC</sequence>
<evidence type="ECO:0000313" key="5">
    <source>
        <dbReference type="RefSeq" id="XP_048140423.1"/>
    </source>
</evidence>
<evidence type="ECO:0000259" key="3">
    <source>
        <dbReference type="PROSITE" id="PS51392"/>
    </source>
</evidence>
<evidence type="ECO:0000256" key="2">
    <source>
        <dbReference type="ARBA" id="ARBA00022840"/>
    </source>
</evidence>
<proteinExistence type="predicted"/>
<name>A0ABM3HUZ4_9MYRT</name>
<feature type="domain" description="KEN" evidence="3">
    <location>
        <begin position="1"/>
        <end position="126"/>
    </location>
</feature>
<dbReference type="InterPro" id="IPR038357">
    <property type="entry name" value="KEN_sf"/>
</dbReference>
<evidence type="ECO:0000313" key="4">
    <source>
        <dbReference type="Proteomes" id="UP000827889"/>
    </source>
</evidence>
<gene>
    <name evidence="5" type="primary">LOC115752640</name>
</gene>
<dbReference type="Proteomes" id="UP000827889">
    <property type="component" value="Chromosome 8"/>
</dbReference>
<dbReference type="Gene3D" id="1.20.1440.180">
    <property type="entry name" value="KEN domain"/>
    <property type="match status" value="1"/>
</dbReference>
<keyword evidence="4" id="KW-1185">Reference proteome</keyword>
<dbReference type="InterPro" id="IPR010513">
    <property type="entry name" value="KEN_dom"/>
</dbReference>
<keyword evidence="2" id="KW-0067">ATP-binding</keyword>
<dbReference type="GeneID" id="115752640"/>
<dbReference type="PROSITE" id="PS51392">
    <property type="entry name" value="KEN"/>
    <property type="match status" value="1"/>
</dbReference>
<organism evidence="4 5">
    <name type="scientific">Rhodamnia argentea</name>
    <dbReference type="NCBI Taxonomy" id="178133"/>
    <lineage>
        <taxon>Eukaryota</taxon>
        <taxon>Viridiplantae</taxon>
        <taxon>Streptophyta</taxon>
        <taxon>Embryophyta</taxon>
        <taxon>Tracheophyta</taxon>
        <taxon>Spermatophyta</taxon>
        <taxon>Magnoliopsida</taxon>
        <taxon>eudicotyledons</taxon>
        <taxon>Gunneridae</taxon>
        <taxon>Pentapetalae</taxon>
        <taxon>rosids</taxon>
        <taxon>malvids</taxon>
        <taxon>Myrtales</taxon>
        <taxon>Myrtaceae</taxon>
        <taxon>Myrtoideae</taxon>
        <taxon>Myrteae</taxon>
        <taxon>Australasian group</taxon>
        <taxon>Rhodamnia</taxon>
    </lineage>
</organism>
<protein>
    <submittedName>
        <fullName evidence="5">Serine/threonine-protein kinase/endoribonuclease IRE1a-like</fullName>
    </submittedName>
</protein>
<accession>A0ABM3HUZ4</accession>
<reference evidence="5" key="1">
    <citation type="submission" date="2025-08" db="UniProtKB">
        <authorList>
            <consortium name="RefSeq"/>
        </authorList>
    </citation>
    <scope>IDENTIFICATION</scope>
    <source>
        <tissue evidence="5">Leaf</tissue>
    </source>
</reference>
<dbReference type="RefSeq" id="XP_048140423.1">
    <property type="nucleotide sequence ID" value="XM_048284466.1"/>
</dbReference>